<dbReference type="Gene3D" id="3.40.50.300">
    <property type="entry name" value="P-loop containing nucleotide triphosphate hydrolases"/>
    <property type="match status" value="2"/>
</dbReference>
<dbReference type="Pfam" id="PF13086">
    <property type="entry name" value="AAA_11"/>
    <property type="match status" value="1"/>
</dbReference>
<dbReference type="InterPro" id="IPR027417">
    <property type="entry name" value="P-loop_NTPase"/>
</dbReference>
<evidence type="ECO:0000313" key="8">
    <source>
        <dbReference type="Proteomes" id="UP001291623"/>
    </source>
</evidence>
<reference evidence="7" key="1">
    <citation type="submission" date="2023-12" db="EMBL/GenBank/DDBJ databases">
        <title>Genome assembly of Anisodus tanguticus.</title>
        <authorList>
            <person name="Wang Y.-J."/>
        </authorList>
    </citation>
    <scope>NUCLEOTIDE SEQUENCE</scope>
    <source>
        <strain evidence="7">KB-2021</strain>
        <tissue evidence="7">Leaf</tissue>
    </source>
</reference>
<evidence type="ECO:0000259" key="6">
    <source>
        <dbReference type="Pfam" id="PF13087"/>
    </source>
</evidence>
<gene>
    <name evidence="7" type="ORF">RND71_030798</name>
</gene>
<keyword evidence="8" id="KW-1185">Reference proteome</keyword>
<dbReference type="InterPro" id="IPR041677">
    <property type="entry name" value="DNA2/NAM7_AAA_11"/>
</dbReference>
<evidence type="ECO:0000256" key="4">
    <source>
        <dbReference type="ARBA" id="ARBA00022840"/>
    </source>
</evidence>
<feature type="domain" description="DNA2/NAM7 helicase-like C-terminal" evidence="6">
    <location>
        <begin position="105"/>
        <end position="195"/>
    </location>
</feature>
<dbReference type="SUPFAM" id="SSF52540">
    <property type="entry name" value="P-loop containing nucleoside triphosphate hydrolases"/>
    <property type="match status" value="1"/>
</dbReference>
<name>A0AAE1RFV3_9SOLA</name>
<proteinExistence type="predicted"/>
<dbReference type="InterPro" id="IPR045055">
    <property type="entry name" value="DNA2/NAM7-like"/>
</dbReference>
<evidence type="ECO:0000259" key="5">
    <source>
        <dbReference type="Pfam" id="PF13086"/>
    </source>
</evidence>
<protein>
    <recommendedName>
        <fullName evidence="9">Helicase MAGATAMA 3</fullName>
    </recommendedName>
</protein>
<dbReference type="PANTHER" id="PTHR10887:SF512">
    <property type="entry name" value="ZINC FINGER PHD-TYPE DOMAIN-CONTAINING PROTEIN"/>
    <property type="match status" value="1"/>
</dbReference>
<dbReference type="FunFam" id="3.40.50.300:FF:000326">
    <property type="entry name" value="P-loop containing nucleoside triphosphate hydrolase"/>
    <property type="match status" value="1"/>
</dbReference>
<evidence type="ECO:0008006" key="9">
    <source>
        <dbReference type="Google" id="ProtNLM"/>
    </source>
</evidence>
<keyword evidence="4" id="KW-0067">ATP-binding</keyword>
<evidence type="ECO:0000313" key="7">
    <source>
        <dbReference type="EMBL" id="KAK4351485.1"/>
    </source>
</evidence>
<keyword evidence="2" id="KW-0378">Hydrolase</keyword>
<dbReference type="GO" id="GO:0005524">
    <property type="term" value="F:ATP binding"/>
    <property type="evidence" value="ECO:0007669"/>
    <property type="project" value="UniProtKB-KW"/>
</dbReference>
<dbReference type="PANTHER" id="PTHR10887">
    <property type="entry name" value="DNA2/NAM7 HELICASE FAMILY"/>
    <property type="match status" value="1"/>
</dbReference>
<sequence>MTPLEMVVIDEAAQLKECKSTIPLQLPGLRHAIVIGDEKQLSAMVQSKISEKAGLGRSLFERLVNIGHKKHLLNVQYRMHPAISLFPNREFYEKKIMDESVTSRKKVSVGCISPYKAQVFAIKQKLGQKYSTVFNSHFSVNVRSFDCSQAGEEDVVIISTVRCNGNGSVGFLSNRQRANAALTQARYCLWVLGNATTLVRSGSIWKQVVIDSKARGCFFDVNEDNSLSQVIVSATVEVGQIETLLSTDSPLRTAKWKNVLTSIRRQASVKSLNGIKSNISPPIDIREL</sequence>
<organism evidence="7 8">
    <name type="scientific">Anisodus tanguticus</name>
    <dbReference type="NCBI Taxonomy" id="243964"/>
    <lineage>
        <taxon>Eukaryota</taxon>
        <taxon>Viridiplantae</taxon>
        <taxon>Streptophyta</taxon>
        <taxon>Embryophyta</taxon>
        <taxon>Tracheophyta</taxon>
        <taxon>Spermatophyta</taxon>
        <taxon>Magnoliopsida</taxon>
        <taxon>eudicotyledons</taxon>
        <taxon>Gunneridae</taxon>
        <taxon>Pentapetalae</taxon>
        <taxon>asterids</taxon>
        <taxon>lamiids</taxon>
        <taxon>Solanales</taxon>
        <taxon>Solanaceae</taxon>
        <taxon>Solanoideae</taxon>
        <taxon>Hyoscyameae</taxon>
        <taxon>Anisodus</taxon>
    </lineage>
</organism>
<dbReference type="InterPro" id="IPR047187">
    <property type="entry name" value="SF1_C_Upf1"/>
</dbReference>
<dbReference type="AlphaFoldDB" id="A0AAE1RFV3"/>
<evidence type="ECO:0000256" key="1">
    <source>
        <dbReference type="ARBA" id="ARBA00022741"/>
    </source>
</evidence>
<keyword evidence="3" id="KW-0347">Helicase</keyword>
<feature type="domain" description="DNA2/NAM7 helicase helicase" evidence="5">
    <location>
        <begin position="3"/>
        <end position="48"/>
    </location>
</feature>
<dbReference type="Pfam" id="PF13087">
    <property type="entry name" value="AAA_12"/>
    <property type="match status" value="1"/>
</dbReference>
<comment type="caution">
    <text evidence="7">The sequence shown here is derived from an EMBL/GenBank/DDBJ whole genome shotgun (WGS) entry which is preliminary data.</text>
</comment>
<evidence type="ECO:0000256" key="3">
    <source>
        <dbReference type="ARBA" id="ARBA00022806"/>
    </source>
</evidence>
<keyword evidence="1" id="KW-0547">Nucleotide-binding</keyword>
<accession>A0AAE1RFV3</accession>
<dbReference type="Proteomes" id="UP001291623">
    <property type="component" value="Unassembled WGS sequence"/>
</dbReference>
<dbReference type="GO" id="GO:0004386">
    <property type="term" value="F:helicase activity"/>
    <property type="evidence" value="ECO:0007669"/>
    <property type="project" value="UniProtKB-KW"/>
</dbReference>
<dbReference type="InterPro" id="IPR041679">
    <property type="entry name" value="DNA2/NAM7-like_C"/>
</dbReference>
<evidence type="ECO:0000256" key="2">
    <source>
        <dbReference type="ARBA" id="ARBA00022801"/>
    </source>
</evidence>
<dbReference type="CDD" id="cd18808">
    <property type="entry name" value="SF1_C_Upf1"/>
    <property type="match status" value="1"/>
</dbReference>
<dbReference type="GO" id="GO:0016787">
    <property type="term" value="F:hydrolase activity"/>
    <property type="evidence" value="ECO:0007669"/>
    <property type="project" value="UniProtKB-KW"/>
</dbReference>
<dbReference type="EMBL" id="JAVYJV010000016">
    <property type="protein sequence ID" value="KAK4351485.1"/>
    <property type="molecule type" value="Genomic_DNA"/>
</dbReference>
<dbReference type="GO" id="GO:0005694">
    <property type="term" value="C:chromosome"/>
    <property type="evidence" value="ECO:0007669"/>
    <property type="project" value="UniProtKB-ARBA"/>
</dbReference>